<evidence type="ECO:0000256" key="2">
    <source>
        <dbReference type="ARBA" id="ARBA00022741"/>
    </source>
</evidence>
<dbReference type="GO" id="GO:0035999">
    <property type="term" value="P:tetrahydrofolate interconversion"/>
    <property type="evidence" value="ECO:0007669"/>
    <property type="project" value="TreeGrafter"/>
</dbReference>
<keyword evidence="3 4" id="KW-0067">ATP-binding</keyword>
<dbReference type="EMBL" id="DVNJ01000020">
    <property type="protein sequence ID" value="HIU62908.1"/>
    <property type="molecule type" value="Genomic_DNA"/>
</dbReference>
<evidence type="ECO:0000256" key="5">
    <source>
        <dbReference type="RuleBase" id="RU361279"/>
    </source>
</evidence>
<dbReference type="Gene3D" id="3.40.50.10420">
    <property type="entry name" value="NagB/RpiA/CoA transferase-like"/>
    <property type="match status" value="1"/>
</dbReference>
<comment type="cofactor">
    <cofactor evidence="5">
        <name>Mg(2+)</name>
        <dbReference type="ChEBI" id="CHEBI:18420"/>
    </cofactor>
</comment>
<dbReference type="GO" id="GO:0030272">
    <property type="term" value="F:5-formyltetrahydrofolate cyclo-ligase activity"/>
    <property type="evidence" value="ECO:0007669"/>
    <property type="project" value="UniProtKB-EC"/>
</dbReference>
<evidence type="ECO:0000256" key="3">
    <source>
        <dbReference type="ARBA" id="ARBA00022840"/>
    </source>
</evidence>
<feature type="binding site" evidence="4">
    <location>
        <begin position="129"/>
        <end position="137"/>
    </location>
    <ligand>
        <name>ATP</name>
        <dbReference type="ChEBI" id="CHEBI:30616"/>
    </ligand>
</feature>
<reference evidence="7" key="2">
    <citation type="journal article" date="2021" name="PeerJ">
        <title>Extensive microbial diversity within the chicken gut microbiome revealed by metagenomics and culture.</title>
        <authorList>
            <person name="Gilroy R."/>
            <person name="Ravi A."/>
            <person name="Getino M."/>
            <person name="Pursley I."/>
            <person name="Horton D.L."/>
            <person name="Alikhan N.F."/>
            <person name="Baker D."/>
            <person name="Gharbi K."/>
            <person name="Hall N."/>
            <person name="Watson M."/>
            <person name="Adriaenssens E.M."/>
            <person name="Foster-Nyarko E."/>
            <person name="Jarju S."/>
            <person name="Secka A."/>
            <person name="Antonio M."/>
            <person name="Oren A."/>
            <person name="Chaudhuri R.R."/>
            <person name="La Ragione R."/>
            <person name="Hildebrand F."/>
            <person name="Pallen M.J."/>
        </authorList>
    </citation>
    <scope>NUCLEOTIDE SEQUENCE</scope>
    <source>
        <strain evidence="7">9366</strain>
    </source>
</reference>
<comment type="similarity">
    <text evidence="1 5">Belongs to the 5-formyltetrahydrofolate cyclo-ligase family.</text>
</comment>
<comment type="caution">
    <text evidence="7">The sequence shown here is derived from an EMBL/GenBank/DDBJ whole genome shotgun (WGS) entry which is preliminary data.</text>
</comment>
<dbReference type="NCBIfam" id="TIGR02727">
    <property type="entry name" value="MTHFS_bact"/>
    <property type="match status" value="1"/>
</dbReference>
<feature type="region of interest" description="Disordered" evidence="6">
    <location>
        <begin position="1"/>
        <end position="20"/>
    </location>
</feature>
<dbReference type="InterPro" id="IPR024185">
    <property type="entry name" value="FTHF_cligase-like_sf"/>
</dbReference>
<dbReference type="PANTHER" id="PTHR23407">
    <property type="entry name" value="ATPASE INHIBITOR/5-FORMYLTETRAHYDROFOLATE CYCLO-LIGASE"/>
    <property type="match status" value="1"/>
</dbReference>
<keyword evidence="2 4" id="KW-0547">Nucleotide-binding</keyword>
<dbReference type="PANTHER" id="PTHR23407:SF1">
    <property type="entry name" value="5-FORMYLTETRAHYDROFOLATE CYCLO-LIGASE"/>
    <property type="match status" value="1"/>
</dbReference>
<sequence length="186" mass="20070">MDKFEARRAARAAQSKMSERERKQADEAISAYVLALAECVEGAVCLYSPLEDEADVSAATRELIAAGRKVFLPVMREGGIKLVQVGARSRFKSGAYGILEPQGEEVAPRDADIALCITPLVAFTSRGGRVGRGKGCYDAFFAQCPCLRAGAAYACRYVRGVRLEAHDVPLDAVITQNGILKAEEIE</sequence>
<dbReference type="AlphaFoldDB" id="A0A9D1MLU1"/>
<reference evidence="7" key="1">
    <citation type="submission" date="2020-10" db="EMBL/GenBank/DDBJ databases">
        <authorList>
            <person name="Gilroy R."/>
        </authorList>
    </citation>
    <scope>NUCLEOTIDE SEQUENCE</scope>
    <source>
        <strain evidence="7">9366</strain>
    </source>
</reference>
<gene>
    <name evidence="7" type="ORF">IAB07_03965</name>
</gene>
<proteinExistence type="inferred from homology"/>
<dbReference type="Proteomes" id="UP000824145">
    <property type="component" value="Unassembled WGS sequence"/>
</dbReference>
<dbReference type="EC" id="6.3.3.2" evidence="5"/>
<organism evidence="7 8">
    <name type="scientific">Candidatus Caccalectryoclostridium excrementigallinarum</name>
    <dbReference type="NCBI Taxonomy" id="2840710"/>
    <lineage>
        <taxon>Bacteria</taxon>
        <taxon>Bacillati</taxon>
        <taxon>Bacillota</taxon>
        <taxon>Clostridia</taxon>
        <taxon>Christensenellales</taxon>
        <taxon>Christensenellaceae</taxon>
        <taxon>Christensenellaceae incertae sedis</taxon>
        <taxon>Candidatus Caccalectryoclostridium</taxon>
    </lineage>
</organism>
<keyword evidence="5" id="KW-0479">Metal-binding</keyword>
<keyword evidence="7" id="KW-0436">Ligase</keyword>
<dbReference type="InterPro" id="IPR002698">
    <property type="entry name" value="FTHF_cligase"/>
</dbReference>
<dbReference type="GO" id="GO:0046872">
    <property type="term" value="F:metal ion binding"/>
    <property type="evidence" value="ECO:0007669"/>
    <property type="project" value="UniProtKB-KW"/>
</dbReference>
<comment type="catalytic activity">
    <reaction evidence="5">
        <text>(6S)-5-formyl-5,6,7,8-tetrahydrofolate + ATP = (6R)-5,10-methenyltetrahydrofolate + ADP + phosphate</text>
        <dbReference type="Rhea" id="RHEA:10488"/>
        <dbReference type="ChEBI" id="CHEBI:30616"/>
        <dbReference type="ChEBI" id="CHEBI:43474"/>
        <dbReference type="ChEBI" id="CHEBI:57455"/>
        <dbReference type="ChEBI" id="CHEBI:57457"/>
        <dbReference type="ChEBI" id="CHEBI:456216"/>
        <dbReference type="EC" id="6.3.3.2"/>
    </reaction>
</comment>
<dbReference type="GO" id="GO:0009396">
    <property type="term" value="P:folic acid-containing compound biosynthetic process"/>
    <property type="evidence" value="ECO:0007669"/>
    <property type="project" value="TreeGrafter"/>
</dbReference>
<name>A0A9D1MLU1_9FIRM</name>
<keyword evidence="5" id="KW-0460">Magnesium</keyword>
<evidence type="ECO:0000313" key="7">
    <source>
        <dbReference type="EMBL" id="HIU62908.1"/>
    </source>
</evidence>
<feature type="binding site" evidence="4">
    <location>
        <begin position="3"/>
        <end position="7"/>
    </location>
    <ligand>
        <name>ATP</name>
        <dbReference type="ChEBI" id="CHEBI:30616"/>
    </ligand>
</feature>
<dbReference type="GO" id="GO:0005524">
    <property type="term" value="F:ATP binding"/>
    <property type="evidence" value="ECO:0007669"/>
    <property type="project" value="UniProtKB-KW"/>
</dbReference>
<dbReference type="SUPFAM" id="SSF100950">
    <property type="entry name" value="NagB/RpiA/CoA transferase-like"/>
    <property type="match status" value="1"/>
</dbReference>
<dbReference type="InterPro" id="IPR037171">
    <property type="entry name" value="NagB/RpiA_transferase-like"/>
</dbReference>
<dbReference type="PIRSF" id="PIRSF006806">
    <property type="entry name" value="FTHF_cligase"/>
    <property type="match status" value="1"/>
</dbReference>
<protein>
    <recommendedName>
        <fullName evidence="5">5-formyltetrahydrofolate cyclo-ligase</fullName>
        <ecNumber evidence="5">6.3.3.2</ecNumber>
    </recommendedName>
</protein>
<evidence type="ECO:0000256" key="6">
    <source>
        <dbReference type="SAM" id="MobiDB-lite"/>
    </source>
</evidence>
<evidence type="ECO:0000256" key="4">
    <source>
        <dbReference type="PIRSR" id="PIRSR006806-1"/>
    </source>
</evidence>
<evidence type="ECO:0000313" key="8">
    <source>
        <dbReference type="Proteomes" id="UP000824145"/>
    </source>
</evidence>
<accession>A0A9D1MLU1</accession>
<evidence type="ECO:0000256" key="1">
    <source>
        <dbReference type="ARBA" id="ARBA00010638"/>
    </source>
</evidence>
<dbReference type="Pfam" id="PF01812">
    <property type="entry name" value="5-FTHF_cyc-lig"/>
    <property type="match status" value="1"/>
</dbReference>
<feature type="binding site" evidence="4">
    <location>
        <position position="53"/>
    </location>
    <ligand>
        <name>substrate</name>
    </ligand>
</feature>